<protein>
    <recommendedName>
        <fullName evidence="5">T9SS C-terminal target domain-containing protein</fullName>
    </recommendedName>
</protein>
<dbReference type="RefSeq" id="WP_117157781.1">
    <property type="nucleotide sequence ID" value="NZ_QVID01000001.1"/>
</dbReference>
<dbReference type="OrthoDB" id="1488700at2"/>
<sequence>MKTITLRNRIFLTFVFIFSLSVTFAQVGINTTDPKDGSLLDIDSNNKGVFIPRVNIANLNNIAPVTGIANNATARTAAEGLLVYNTNGSTGPGYFFWSGSEWLSVGDGDGEDDWKRIGNGGTAAGTDFLGTTDSQDLQIRTNNNERMRLLANGQVAVNGAPLFGVDRFTTIGSNNESVLNGYASGANGVGVYGENASTNGIGVLGNVAVGFGLYGLSAGGGISVYGENTASGLGVYGYSEGNNATGIRGDNNGSSDGVYGQNTGIGNGVFGISNNDSGFGMRAVNLGNAGTGLIAAGNNILPTVITSGTGIAASANNGAFAHGKTGTGTGLIGTGNNSNMIVTNLNGGGIAGSGTRNGVFGYAGNGNDVAANEGNAAGVFLLDTDNDITNGGANSIRASAVLAGYDNLNPGGTTPPTGSADHVYFGGYFSGGNEGIIATPTYAYVGLRYNPNGNGGSNGATIDYKIVGTGNVSTLVKDANNTPRVLFAPEAPEVVFQDYGVGQLQNGQAQIKLDPILQKAIFVDSQNPLKVFVTLEGDCNGVYVTNKSSEGFTVKELQGGTSSVPFSWQIVASRADTKDANGKIVSKHVGVRFPKGPSQLTPKAKQHLTQTKNATDSLKETAKNLNFTQQKKPAIRENNKSKSEITEKTE</sequence>
<feature type="signal peptide" evidence="2">
    <location>
        <begin position="1"/>
        <end position="27"/>
    </location>
</feature>
<evidence type="ECO:0000256" key="1">
    <source>
        <dbReference type="SAM" id="MobiDB-lite"/>
    </source>
</evidence>
<feature type="compositionally biased region" description="Polar residues" evidence="1">
    <location>
        <begin position="607"/>
        <end position="616"/>
    </location>
</feature>
<dbReference type="AlphaFoldDB" id="A0A3E1Q9E1"/>
<evidence type="ECO:0000313" key="3">
    <source>
        <dbReference type="EMBL" id="RFN58757.1"/>
    </source>
</evidence>
<keyword evidence="4" id="KW-1185">Reference proteome</keyword>
<gene>
    <name evidence="3" type="ORF">DZ858_01355</name>
</gene>
<feature type="region of interest" description="Disordered" evidence="1">
    <location>
        <begin position="596"/>
        <end position="650"/>
    </location>
</feature>
<reference evidence="3 4" key="1">
    <citation type="journal article" date="2007" name="Int. J. Syst. Evol. Microbiol.">
        <title>Marixanthomonas ophiurae gen. nov., sp. nov., a marine bacterium of the family Flavobacteriaceae isolated from a deep-sea brittle star.</title>
        <authorList>
            <person name="Romanenko L.A."/>
            <person name="Uchino M."/>
            <person name="Frolova G.M."/>
            <person name="Mikhailov V.V."/>
        </authorList>
    </citation>
    <scope>NUCLEOTIDE SEQUENCE [LARGE SCALE GENOMIC DNA]</scope>
    <source>
        <strain evidence="3 4">KMM 3046</strain>
    </source>
</reference>
<proteinExistence type="predicted"/>
<keyword evidence="2" id="KW-0732">Signal</keyword>
<evidence type="ECO:0000256" key="2">
    <source>
        <dbReference type="SAM" id="SignalP"/>
    </source>
</evidence>
<feature type="compositionally biased region" description="Basic and acidic residues" evidence="1">
    <location>
        <begin position="634"/>
        <end position="650"/>
    </location>
</feature>
<evidence type="ECO:0008006" key="5">
    <source>
        <dbReference type="Google" id="ProtNLM"/>
    </source>
</evidence>
<organism evidence="3 4">
    <name type="scientific">Marixanthomonas ophiurae</name>
    <dbReference type="NCBI Taxonomy" id="387659"/>
    <lineage>
        <taxon>Bacteria</taxon>
        <taxon>Pseudomonadati</taxon>
        <taxon>Bacteroidota</taxon>
        <taxon>Flavobacteriia</taxon>
        <taxon>Flavobacteriales</taxon>
        <taxon>Flavobacteriaceae</taxon>
        <taxon>Marixanthomonas</taxon>
    </lineage>
</organism>
<evidence type="ECO:0000313" key="4">
    <source>
        <dbReference type="Proteomes" id="UP000261082"/>
    </source>
</evidence>
<dbReference type="Proteomes" id="UP000261082">
    <property type="component" value="Unassembled WGS sequence"/>
</dbReference>
<feature type="chain" id="PRO_5017600962" description="T9SS C-terminal target domain-containing protein" evidence="2">
    <location>
        <begin position="28"/>
        <end position="650"/>
    </location>
</feature>
<accession>A0A3E1Q9E1</accession>
<dbReference type="EMBL" id="QVID01000001">
    <property type="protein sequence ID" value="RFN58757.1"/>
    <property type="molecule type" value="Genomic_DNA"/>
</dbReference>
<comment type="caution">
    <text evidence="3">The sequence shown here is derived from an EMBL/GenBank/DDBJ whole genome shotgun (WGS) entry which is preliminary data.</text>
</comment>
<name>A0A3E1Q9E1_9FLAO</name>